<name>A0ABQ6NSC2_9BACL</name>
<feature type="chain" id="PRO_5045710209" description="Photosynthesis system II assembly factor Ycf48/Hcf136-like domain-containing protein" evidence="4">
    <location>
        <begin position="26"/>
        <end position="428"/>
    </location>
</feature>
<evidence type="ECO:0000256" key="4">
    <source>
        <dbReference type="SAM" id="SignalP"/>
    </source>
</evidence>
<protein>
    <recommendedName>
        <fullName evidence="5">Photosynthesis system II assembly factor Ycf48/Hcf136-like domain-containing protein</fullName>
    </recommendedName>
</protein>
<reference evidence="6 7" key="1">
    <citation type="submission" date="2023-05" db="EMBL/GenBank/DDBJ databases">
        <title>Draft genome of Paenibacillus sp. CCS26.</title>
        <authorList>
            <person name="Akita H."/>
            <person name="Shinto Y."/>
            <person name="Kimura Z."/>
        </authorList>
    </citation>
    <scope>NUCLEOTIDE SEQUENCE [LARGE SCALE GENOMIC DNA]</scope>
    <source>
        <strain evidence="6 7">CCS26</strain>
    </source>
</reference>
<dbReference type="SUPFAM" id="SSF110296">
    <property type="entry name" value="Oligoxyloglucan reducing end-specific cellobiohydrolase"/>
    <property type="match status" value="2"/>
</dbReference>
<keyword evidence="2" id="KW-0604">Photosystem II</keyword>
<dbReference type="Pfam" id="PF14870">
    <property type="entry name" value="PSII_BNR"/>
    <property type="match status" value="1"/>
</dbReference>
<dbReference type="InterPro" id="IPR015943">
    <property type="entry name" value="WD40/YVTN_repeat-like_dom_sf"/>
</dbReference>
<evidence type="ECO:0000313" key="7">
    <source>
        <dbReference type="Proteomes" id="UP001285921"/>
    </source>
</evidence>
<dbReference type="Proteomes" id="UP001285921">
    <property type="component" value="Unassembled WGS sequence"/>
</dbReference>
<feature type="region of interest" description="Disordered" evidence="3">
    <location>
        <begin position="26"/>
        <end position="91"/>
    </location>
</feature>
<feature type="compositionally biased region" description="Low complexity" evidence="3">
    <location>
        <begin position="26"/>
        <end position="57"/>
    </location>
</feature>
<dbReference type="EMBL" id="BTCL01000024">
    <property type="protein sequence ID" value="GMK47998.1"/>
    <property type="molecule type" value="Genomic_DNA"/>
</dbReference>
<comment type="caution">
    <text evidence="6">The sequence shown here is derived from an EMBL/GenBank/DDBJ whole genome shotgun (WGS) entry which is preliminary data.</text>
</comment>
<gene>
    <name evidence="6" type="ORF">PghCCS26_51280</name>
</gene>
<dbReference type="InterPro" id="IPR028203">
    <property type="entry name" value="PSII_CF48-like_dom"/>
</dbReference>
<feature type="domain" description="Photosynthesis system II assembly factor Ycf48/Hcf136-like" evidence="5">
    <location>
        <begin position="178"/>
        <end position="311"/>
    </location>
</feature>
<sequence>MKKISTLVLLVTLSLTLLMAGCSKADNSTNTPSSDNSTNQTSNSNNTDTGSTNTSTNAPSTEPENTPTQQPSNNGGSTSENPTPISTNEKTVQIGNVTALRLADSKAGWVAGNGQIARTDDGGAHWRLQYSGSKPINQIFALSSNKVWATIGDSNAKSLILIQSTNGGKSWTKAGTVPNHGFLHFTNDKTAFSGNAMTKDGGKTWTELQTPGKEIGEVYFHDVNNGWAVQVVNGRLLFMHTGNGGKTWNTVMTRKTEEAPNNVIIRSTAANDAWIELIGGSGMSQTSYSLFHTADGGKTWLPAIVRNGAGSGPAPGFTMDDASVPKGMTSSAPGTLYVVNPQTAIMGGQCSACDKPNTIMKTTDGGKHWTISKSEFTGYGTQFIGASDASHIWFITTDASNAAVLNTSSDGGKTWHKAFTFKKPQVQK</sequence>
<organism evidence="6 7">
    <name type="scientific">Paenibacillus glycanilyticus</name>
    <dbReference type="NCBI Taxonomy" id="126569"/>
    <lineage>
        <taxon>Bacteria</taxon>
        <taxon>Bacillati</taxon>
        <taxon>Bacillota</taxon>
        <taxon>Bacilli</taxon>
        <taxon>Bacillales</taxon>
        <taxon>Paenibacillaceae</taxon>
        <taxon>Paenibacillus</taxon>
    </lineage>
</organism>
<dbReference type="CDD" id="cd15482">
    <property type="entry name" value="Sialidase_non-viral"/>
    <property type="match status" value="1"/>
</dbReference>
<evidence type="ECO:0000256" key="1">
    <source>
        <dbReference type="ARBA" id="ARBA00022531"/>
    </source>
</evidence>
<dbReference type="PANTHER" id="PTHR47199:SF2">
    <property type="entry name" value="PHOTOSYSTEM II STABILITY_ASSEMBLY FACTOR HCF136, CHLOROPLASTIC"/>
    <property type="match status" value="1"/>
</dbReference>
<keyword evidence="1" id="KW-0602">Photosynthesis</keyword>
<evidence type="ECO:0000313" key="6">
    <source>
        <dbReference type="EMBL" id="GMK47998.1"/>
    </source>
</evidence>
<keyword evidence="4" id="KW-0732">Signal</keyword>
<evidence type="ECO:0000259" key="5">
    <source>
        <dbReference type="Pfam" id="PF14870"/>
    </source>
</evidence>
<accession>A0ABQ6NSC2</accession>
<feature type="signal peptide" evidence="4">
    <location>
        <begin position="1"/>
        <end position="25"/>
    </location>
</feature>
<feature type="compositionally biased region" description="Polar residues" evidence="3">
    <location>
        <begin position="58"/>
        <end position="91"/>
    </location>
</feature>
<evidence type="ECO:0000256" key="3">
    <source>
        <dbReference type="SAM" id="MobiDB-lite"/>
    </source>
</evidence>
<dbReference type="RefSeq" id="WP_317981817.1">
    <property type="nucleotide sequence ID" value="NZ_BTCL01000024.1"/>
</dbReference>
<dbReference type="Gene3D" id="2.130.10.10">
    <property type="entry name" value="YVTN repeat-like/Quinoprotein amine dehydrogenase"/>
    <property type="match status" value="3"/>
</dbReference>
<dbReference type="PROSITE" id="PS51257">
    <property type="entry name" value="PROKAR_LIPOPROTEIN"/>
    <property type="match status" value="1"/>
</dbReference>
<dbReference type="PANTHER" id="PTHR47199">
    <property type="entry name" value="PHOTOSYSTEM II STABILITY/ASSEMBLY FACTOR HCF136, CHLOROPLASTIC"/>
    <property type="match status" value="1"/>
</dbReference>
<proteinExistence type="predicted"/>
<evidence type="ECO:0000256" key="2">
    <source>
        <dbReference type="ARBA" id="ARBA00023276"/>
    </source>
</evidence>
<keyword evidence="7" id="KW-1185">Reference proteome</keyword>